<proteinExistence type="predicted"/>
<dbReference type="Gene3D" id="3.30.710.10">
    <property type="entry name" value="Potassium Channel Kv1.1, Chain A"/>
    <property type="match status" value="1"/>
</dbReference>
<dbReference type="GO" id="GO:0016567">
    <property type="term" value="P:protein ubiquitination"/>
    <property type="evidence" value="ECO:0007669"/>
    <property type="project" value="InterPro"/>
</dbReference>
<dbReference type="EMBL" id="JADFTS010000007">
    <property type="protein sequence ID" value="KAF9595599.1"/>
    <property type="molecule type" value="Genomic_DNA"/>
</dbReference>
<accession>A0A835LL64</accession>
<comment type="pathway">
    <text evidence="1">Protein modification; protein ubiquitination.</text>
</comment>
<dbReference type="PANTHER" id="PTHR26379:SF293">
    <property type="entry name" value="BTB_POZ AND MATH DOMAIN-CONTAINING PROTEIN 3"/>
    <property type="match status" value="1"/>
</dbReference>
<keyword evidence="4" id="KW-1185">Reference proteome</keyword>
<dbReference type="SUPFAM" id="SSF54695">
    <property type="entry name" value="POZ domain"/>
    <property type="match status" value="1"/>
</dbReference>
<dbReference type="InterPro" id="IPR000210">
    <property type="entry name" value="BTB/POZ_dom"/>
</dbReference>
<dbReference type="OrthoDB" id="6359816at2759"/>
<dbReference type="InterPro" id="IPR045005">
    <property type="entry name" value="BPM1-6"/>
</dbReference>
<protein>
    <recommendedName>
        <fullName evidence="2">BTB domain-containing protein</fullName>
    </recommendedName>
</protein>
<comment type="caution">
    <text evidence="3">The sequence shown here is derived from an EMBL/GenBank/DDBJ whole genome shotgun (WGS) entry which is preliminary data.</text>
</comment>
<evidence type="ECO:0000313" key="3">
    <source>
        <dbReference type="EMBL" id="KAF9595599.1"/>
    </source>
</evidence>
<dbReference type="AlphaFoldDB" id="A0A835LL64"/>
<evidence type="ECO:0000256" key="1">
    <source>
        <dbReference type="ARBA" id="ARBA00004906"/>
    </source>
</evidence>
<sequence length="108" mass="12168">MYCTVGVARTSTEGPKQYIVPLPASDTGQNFKDMLESGIGSDITFEVGEETFRAHKLILVALSPVFMDQFFGLIRNTNMDKVVVEDVEPTIFLESHLNCFMYALYYDV</sequence>
<dbReference type="InterPro" id="IPR011333">
    <property type="entry name" value="SKP1/BTB/POZ_sf"/>
</dbReference>
<dbReference type="PANTHER" id="PTHR26379">
    <property type="entry name" value="BTB/POZ AND MATH DOMAIN-CONTAINING PROTEIN 1"/>
    <property type="match status" value="1"/>
</dbReference>
<evidence type="ECO:0000313" key="4">
    <source>
        <dbReference type="Proteomes" id="UP000631114"/>
    </source>
</evidence>
<evidence type="ECO:0000259" key="2">
    <source>
        <dbReference type="PROSITE" id="PS50097"/>
    </source>
</evidence>
<name>A0A835LL64_9MAGN</name>
<reference evidence="3 4" key="1">
    <citation type="submission" date="2020-10" db="EMBL/GenBank/DDBJ databases">
        <title>The Coptis chinensis genome and diversification of protoberbering-type alkaloids.</title>
        <authorList>
            <person name="Wang B."/>
            <person name="Shu S."/>
            <person name="Song C."/>
            <person name="Liu Y."/>
        </authorList>
    </citation>
    <scope>NUCLEOTIDE SEQUENCE [LARGE SCALE GENOMIC DNA]</scope>
    <source>
        <strain evidence="3">HL-2020</strain>
        <tissue evidence="3">Leaf</tissue>
    </source>
</reference>
<organism evidence="3 4">
    <name type="scientific">Coptis chinensis</name>
    <dbReference type="NCBI Taxonomy" id="261450"/>
    <lineage>
        <taxon>Eukaryota</taxon>
        <taxon>Viridiplantae</taxon>
        <taxon>Streptophyta</taxon>
        <taxon>Embryophyta</taxon>
        <taxon>Tracheophyta</taxon>
        <taxon>Spermatophyta</taxon>
        <taxon>Magnoliopsida</taxon>
        <taxon>Ranunculales</taxon>
        <taxon>Ranunculaceae</taxon>
        <taxon>Coptidoideae</taxon>
        <taxon>Coptis</taxon>
    </lineage>
</organism>
<dbReference type="Pfam" id="PF00651">
    <property type="entry name" value="BTB"/>
    <property type="match status" value="1"/>
</dbReference>
<dbReference type="PROSITE" id="PS50097">
    <property type="entry name" value="BTB"/>
    <property type="match status" value="1"/>
</dbReference>
<dbReference type="Proteomes" id="UP000631114">
    <property type="component" value="Unassembled WGS sequence"/>
</dbReference>
<gene>
    <name evidence="3" type="ORF">IFM89_001348</name>
</gene>
<feature type="domain" description="BTB" evidence="2">
    <location>
        <begin position="41"/>
        <end position="108"/>
    </location>
</feature>